<dbReference type="GO" id="GO:0005524">
    <property type="term" value="F:ATP binding"/>
    <property type="evidence" value="ECO:0007669"/>
    <property type="project" value="UniProtKB-KW"/>
</dbReference>
<gene>
    <name evidence="13" type="ORF">EA660_19695</name>
</gene>
<keyword evidence="7" id="KW-0547">Nucleotide-binding</keyword>
<keyword evidence="5" id="KW-0597">Phosphoprotein</keyword>
<dbReference type="CDD" id="cd06225">
    <property type="entry name" value="HAMP"/>
    <property type="match status" value="1"/>
</dbReference>
<evidence type="ECO:0000256" key="8">
    <source>
        <dbReference type="ARBA" id="ARBA00022777"/>
    </source>
</evidence>
<dbReference type="GO" id="GO:0005886">
    <property type="term" value="C:plasma membrane"/>
    <property type="evidence" value="ECO:0007669"/>
    <property type="project" value="UniProtKB-SubCell"/>
</dbReference>
<evidence type="ECO:0000256" key="10">
    <source>
        <dbReference type="SAM" id="Phobius"/>
    </source>
</evidence>
<keyword evidence="10" id="KW-0812">Transmembrane</keyword>
<dbReference type="SMART" id="SM00304">
    <property type="entry name" value="HAMP"/>
    <property type="match status" value="1"/>
</dbReference>
<dbReference type="SMART" id="SM00388">
    <property type="entry name" value="HisKA"/>
    <property type="match status" value="1"/>
</dbReference>
<dbReference type="PRINTS" id="PR00344">
    <property type="entry name" value="BCTRLSENSOR"/>
</dbReference>
<dbReference type="AlphaFoldDB" id="A0A4Q8L486"/>
<dbReference type="GO" id="GO:0000155">
    <property type="term" value="F:phosphorelay sensor kinase activity"/>
    <property type="evidence" value="ECO:0007669"/>
    <property type="project" value="InterPro"/>
</dbReference>
<dbReference type="Gene3D" id="1.10.287.130">
    <property type="match status" value="1"/>
</dbReference>
<dbReference type="PANTHER" id="PTHR44936:SF10">
    <property type="entry name" value="SENSOR PROTEIN RSTB"/>
    <property type="match status" value="1"/>
</dbReference>
<sequence length="450" mass="47499">MRPPPILVQVAALALVTLVLAFALCFGIVLATPTPAPIRMSVREAVAALAGQHGGRFRIEPRASPPGCSGVAPVEATLAQAAHTPPGRVRACWLDAAGAGKASGNGQSVVLVGDRTLLVDSDARGFQMRYDAGARVGMDTSLPAFTAAVQGSDGRWRTLTPIDQRLAGWRLRMTAAFGVAMVLLALPVWFAARRLSRPIQRLARAAAASDLDSGAGFPLDGPPELRAVGEAMNAMHARLARHAGERLQAFAAIAHDLRTPLTGLRIRAELVPGEDRQRMIGDLDRMAAMIEQMLAYARAQAQPARPEPVDLEALVAAIATDRQSLGQDVAFLPAGSDARVQADATALHRAIDNLLDNALRFAGSARLGIEGHADRIDLHVDDEGPGIPEDQLAGITTPFKRLETSRSRATGGAGLGLAIAERIAEAHGGRLLLANRTPQGLRATIRLPVR</sequence>
<dbReference type="Proteomes" id="UP000292627">
    <property type="component" value="Unassembled WGS sequence"/>
</dbReference>
<dbReference type="InterPro" id="IPR036890">
    <property type="entry name" value="HATPase_C_sf"/>
</dbReference>
<dbReference type="Pfam" id="PF02518">
    <property type="entry name" value="HATPase_c"/>
    <property type="match status" value="1"/>
</dbReference>
<keyword evidence="8 13" id="KW-0418">Kinase</keyword>
<dbReference type="InterPro" id="IPR005467">
    <property type="entry name" value="His_kinase_dom"/>
</dbReference>
<proteinExistence type="predicted"/>
<feature type="transmembrane region" description="Helical" evidence="10">
    <location>
        <begin position="169"/>
        <end position="192"/>
    </location>
</feature>
<evidence type="ECO:0000259" key="11">
    <source>
        <dbReference type="PROSITE" id="PS50109"/>
    </source>
</evidence>
<dbReference type="SMART" id="SM00387">
    <property type="entry name" value="HATPase_c"/>
    <property type="match status" value="1"/>
</dbReference>
<evidence type="ECO:0000256" key="6">
    <source>
        <dbReference type="ARBA" id="ARBA00022679"/>
    </source>
</evidence>
<dbReference type="PROSITE" id="PS50109">
    <property type="entry name" value="HIS_KIN"/>
    <property type="match status" value="1"/>
</dbReference>
<keyword evidence="10" id="KW-0472">Membrane</keyword>
<protein>
    <recommendedName>
        <fullName evidence="3">histidine kinase</fullName>
        <ecNumber evidence="3">2.7.13.3</ecNumber>
    </recommendedName>
</protein>
<evidence type="ECO:0000256" key="9">
    <source>
        <dbReference type="ARBA" id="ARBA00022840"/>
    </source>
</evidence>
<evidence type="ECO:0000313" key="13">
    <source>
        <dbReference type="EMBL" id="TAA19993.1"/>
    </source>
</evidence>
<dbReference type="PANTHER" id="PTHR44936">
    <property type="entry name" value="SENSOR PROTEIN CREC"/>
    <property type="match status" value="1"/>
</dbReference>
<evidence type="ECO:0000256" key="1">
    <source>
        <dbReference type="ARBA" id="ARBA00000085"/>
    </source>
</evidence>
<keyword evidence="10" id="KW-1133">Transmembrane helix</keyword>
<organism evidence="13 14">
    <name type="scientific">Pseudoxanthomonas winnipegensis</name>
    <dbReference type="NCBI Taxonomy" id="2480810"/>
    <lineage>
        <taxon>Bacteria</taxon>
        <taxon>Pseudomonadati</taxon>
        <taxon>Pseudomonadota</taxon>
        <taxon>Gammaproteobacteria</taxon>
        <taxon>Lysobacterales</taxon>
        <taxon>Lysobacteraceae</taxon>
        <taxon>Pseudoxanthomonas</taxon>
    </lineage>
</organism>
<accession>A0A4Q8L486</accession>
<dbReference type="InterPro" id="IPR003594">
    <property type="entry name" value="HATPase_dom"/>
</dbReference>
<dbReference type="Gene3D" id="3.30.565.10">
    <property type="entry name" value="Histidine kinase-like ATPase, C-terminal domain"/>
    <property type="match status" value="1"/>
</dbReference>
<evidence type="ECO:0000313" key="14">
    <source>
        <dbReference type="Proteomes" id="UP000292627"/>
    </source>
</evidence>
<dbReference type="PROSITE" id="PS50885">
    <property type="entry name" value="HAMP"/>
    <property type="match status" value="1"/>
</dbReference>
<feature type="domain" description="HAMP" evidence="12">
    <location>
        <begin position="193"/>
        <end position="244"/>
    </location>
</feature>
<evidence type="ECO:0000256" key="4">
    <source>
        <dbReference type="ARBA" id="ARBA00022475"/>
    </source>
</evidence>
<comment type="subcellular location">
    <subcellularLocation>
        <location evidence="2">Cell membrane</location>
        <topology evidence="2">Multi-pass membrane protein</topology>
    </subcellularLocation>
</comment>
<dbReference type="SUPFAM" id="SSF55874">
    <property type="entry name" value="ATPase domain of HSP90 chaperone/DNA topoisomerase II/histidine kinase"/>
    <property type="match status" value="1"/>
</dbReference>
<dbReference type="OrthoDB" id="9804645at2"/>
<dbReference type="InterPro" id="IPR050980">
    <property type="entry name" value="2C_sensor_his_kinase"/>
</dbReference>
<reference evidence="13 14" key="1">
    <citation type="submission" date="2019-02" db="EMBL/GenBank/DDBJ databases">
        <title>WGS of Pseudoxanthomonas species novum from clinical isolates.</title>
        <authorList>
            <person name="Bernier A.-M."/>
            <person name="Bernard K."/>
            <person name="Vachon A."/>
        </authorList>
    </citation>
    <scope>NUCLEOTIDE SEQUENCE [LARGE SCALE GENOMIC DNA]</scope>
    <source>
        <strain evidence="13 14">NML171200</strain>
    </source>
</reference>
<evidence type="ECO:0000256" key="3">
    <source>
        <dbReference type="ARBA" id="ARBA00012438"/>
    </source>
</evidence>
<dbReference type="InterPro" id="IPR004358">
    <property type="entry name" value="Sig_transdc_His_kin-like_C"/>
</dbReference>
<keyword evidence="6" id="KW-0808">Transferase</keyword>
<dbReference type="InterPro" id="IPR036097">
    <property type="entry name" value="HisK_dim/P_sf"/>
</dbReference>
<comment type="caution">
    <text evidence="13">The sequence shown here is derived from an EMBL/GenBank/DDBJ whole genome shotgun (WGS) entry which is preliminary data.</text>
</comment>
<name>A0A4Q8L486_9GAMM</name>
<dbReference type="EC" id="2.7.13.3" evidence="3"/>
<dbReference type="Pfam" id="PF00672">
    <property type="entry name" value="HAMP"/>
    <property type="match status" value="1"/>
</dbReference>
<dbReference type="RefSeq" id="WP_130553137.1">
    <property type="nucleotide sequence ID" value="NZ_SHMC01000012.1"/>
</dbReference>
<dbReference type="InterPro" id="IPR003660">
    <property type="entry name" value="HAMP_dom"/>
</dbReference>
<feature type="domain" description="Histidine kinase" evidence="11">
    <location>
        <begin position="252"/>
        <end position="450"/>
    </location>
</feature>
<dbReference type="InterPro" id="IPR003661">
    <property type="entry name" value="HisK_dim/P_dom"/>
</dbReference>
<dbReference type="SUPFAM" id="SSF47384">
    <property type="entry name" value="Homodimeric domain of signal transducing histidine kinase"/>
    <property type="match status" value="1"/>
</dbReference>
<keyword evidence="9" id="KW-0067">ATP-binding</keyword>
<dbReference type="EMBL" id="SHMC01000012">
    <property type="protein sequence ID" value="TAA19993.1"/>
    <property type="molecule type" value="Genomic_DNA"/>
</dbReference>
<evidence type="ECO:0000259" key="12">
    <source>
        <dbReference type="PROSITE" id="PS50885"/>
    </source>
</evidence>
<comment type="catalytic activity">
    <reaction evidence="1">
        <text>ATP + protein L-histidine = ADP + protein N-phospho-L-histidine.</text>
        <dbReference type="EC" id="2.7.13.3"/>
    </reaction>
</comment>
<keyword evidence="4" id="KW-1003">Cell membrane</keyword>
<evidence type="ECO:0000256" key="7">
    <source>
        <dbReference type="ARBA" id="ARBA00022741"/>
    </source>
</evidence>
<dbReference type="Pfam" id="PF00512">
    <property type="entry name" value="HisKA"/>
    <property type="match status" value="1"/>
</dbReference>
<evidence type="ECO:0000256" key="2">
    <source>
        <dbReference type="ARBA" id="ARBA00004651"/>
    </source>
</evidence>
<dbReference type="CDD" id="cd00082">
    <property type="entry name" value="HisKA"/>
    <property type="match status" value="1"/>
</dbReference>
<evidence type="ECO:0000256" key="5">
    <source>
        <dbReference type="ARBA" id="ARBA00022553"/>
    </source>
</evidence>